<dbReference type="InterPro" id="IPR036524">
    <property type="entry name" value="Frataxin/CyaY_sf"/>
</dbReference>
<dbReference type="GO" id="GO:0004322">
    <property type="term" value="F:ferroxidase activity"/>
    <property type="evidence" value="ECO:0007669"/>
    <property type="project" value="UniProtKB-EC"/>
</dbReference>
<dbReference type="PROSITE" id="PS01344">
    <property type="entry name" value="FRATAXIN_1"/>
    <property type="match status" value="1"/>
</dbReference>
<dbReference type="PRINTS" id="PR00904">
    <property type="entry name" value="FRATAXIN"/>
</dbReference>
<evidence type="ECO:0000256" key="7">
    <source>
        <dbReference type="ARBA" id="ARBA00022946"/>
    </source>
</evidence>
<dbReference type="PANTHER" id="PTHR16821">
    <property type="entry name" value="FRATAXIN"/>
    <property type="match status" value="1"/>
</dbReference>
<dbReference type="EMBL" id="CH940664">
    <property type="protein sequence ID" value="EDW63064.2"/>
    <property type="molecule type" value="Genomic_DNA"/>
</dbReference>
<dbReference type="eggNOG" id="KOG3413">
    <property type="taxonomic scope" value="Eukaryota"/>
</dbReference>
<dbReference type="GO" id="GO:0051537">
    <property type="term" value="F:2 iron, 2 sulfur cluster binding"/>
    <property type="evidence" value="ECO:0007669"/>
    <property type="project" value="TreeGrafter"/>
</dbReference>
<dbReference type="PANTHER" id="PTHR16821:SF2">
    <property type="entry name" value="FRATAXIN, MITOCHONDRIAL"/>
    <property type="match status" value="1"/>
</dbReference>
<evidence type="ECO:0000313" key="13">
    <source>
        <dbReference type="EMBL" id="EDW63064.2"/>
    </source>
</evidence>
<dbReference type="NCBIfam" id="TIGR03421">
    <property type="entry name" value="FeS_CyaY"/>
    <property type="match status" value="1"/>
</dbReference>
<dbReference type="InterPro" id="IPR017789">
    <property type="entry name" value="Frataxin"/>
</dbReference>
<dbReference type="CDD" id="cd00503">
    <property type="entry name" value="Frataxin"/>
    <property type="match status" value="1"/>
</dbReference>
<dbReference type="OrthoDB" id="1897642at2759"/>
<dbReference type="GO" id="GO:0006826">
    <property type="term" value="P:iron ion transport"/>
    <property type="evidence" value="ECO:0007669"/>
    <property type="project" value="UniProtKB-KW"/>
</dbReference>
<keyword evidence="11" id="KW-0496">Mitochondrion</keyword>
<dbReference type="Gene3D" id="3.30.920.10">
    <property type="entry name" value="Frataxin/CyaY"/>
    <property type="match status" value="1"/>
</dbReference>
<gene>
    <name evidence="13" type="primary">Dvir\GJ14708</name>
    <name evidence="13" type="ORF">Dvir_GJ14708</name>
</gene>
<organism evidence="13 14">
    <name type="scientific">Drosophila virilis</name>
    <name type="common">Fruit fly</name>
    <dbReference type="NCBI Taxonomy" id="7244"/>
    <lineage>
        <taxon>Eukaryota</taxon>
        <taxon>Metazoa</taxon>
        <taxon>Ecdysozoa</taxon>
        <taxon>Arthropoda</taxon>
        <taxon>Hexapoda</taxon>
        <taxon>Insecta</taxon>
        <taxon>Pterygota</taxon>
        <taxon>Neoptera</taxon>
        <taxon>Endopterygota</taxon>
        <taxon>Diptera</taxon>
        <taxon>Brachycera</taxon>
        <taxon>Muscomorpha</taxon>
        <taxon>Ephydroidea</taxon>
        <taxon>Drosophilidae</taxon>
        <taxon>Drosophila</taxon>
    </lineage>
</organism>
<comment type="catalytic activity">
    <reaction evidence="12">
        <text>4 Fe(2+) + O2 + 4 H(+) = 4 Fe(3+) + 2 H2O</text>
        <dbReference type="Rhea" id="RHEA:11148"/>
        <dbReference type="ChEBI" id="CHEBI:15377"/>
        <dbReference type="ChEBI" id="CHEBI:15378"/>
        <dbReference type="ChEBI" id="CHEBI:15379"/>
        <dbReference type="ChEBI" id="CHEBI:29033"/>
        <dbReference type="ChEBI" id="CHEBI:29034"/>
        <dbReference type="EC" id="1.16.3.1"/>
    </reaction>
</comment>
<keyword evidence="7" id="KW-0809">Transit peptide</keyword>
<keyword evidence="9" id="KW-0408">Iron</keyword>
<dbReference type="NCBIfam" id="TIGR03422">
    <property type="entry name" value="mito_frataxin"/>
    <property type="match status" value="1"/>
</dbReference>
<evidence type="ECO:0000256" key="1">
    <source>
        <dbReference type="ARBA" id="ARBA00004173"/>
    </source>
</evidence>
<evidence type="ECO:0000313" key="14">
    <source>
        <dbReference type="Proteomes" id="UP000008792"/>
    </source>
</evidence>
<evidence type="ECO:0000256" key="5">
    <source>
        <dbReference type="ARBA" id="ARBA00022448"/>
    </source>
</evidence>
<dbReference type="SMART" id="SM01219">
    <property type="entry name" value="Frataxin_Cyay"/>
    <property type="match status" value="1"/>
</dbReference>
<dbReference type="EC" id="1.16.3.1" evidence="3"/>
<dbReference type="PROSITE" id="PS50810">
    <property type="entry name" value="FRATAXIN_2"/>
    <property type="match status" value="1"/>
</dbReference>
<dbReference type="InterPro" id="IPR002908">
    <property type="entry name" value="Frataxin/CyaY"/>
</dbReference>
<reference evidence="13 14" key="1">
    <citation type="journal article" date="2007" name="Nature">
        <title>Evolution of genes and genomes on the Drosophila phylogeny.</title>
        <authorList>
            <consortium name="Drosophila 12 Genomes Consortium"/>
            <person name="Clark A.G."/>
            <person name="Eisen M.B."/>
            <person name="Smith D.R."/>
            <person name="Bergman C.M."/>
            <person name="Oliver B."/>
            <person name="Markow T.A."/>
            <person name="Kaufman T.C."/>
            <person name="Kellis M."/>
            <person name="Gelbart W."/>
            <person name="Iyer V.N."/>
            <person name="Pollard D.A."/>
            <person name="Sackton T.B."/>
            <person name="Larracuente A.M."/>
            <person name="Singh N.D."/>
            <person name="Abad J.P."/>
            <person name="Abt D.N."/>
            <person name="Adryan B."/>
            <person name="Aguade M."/>
            <person name="Akashi H."/>
            <person name="Anderson W.W."/>
            <person name="Aquadro C.F."/>
            <person name="Ardell D.H."/>
            <person name="Arguello R."/>
            <person name="Artieri C.G."/>
            <person name="Barbash D.A."/>
            <person name="Barker D."/>
            <person name="Barsanti P."/>
            <person name="Batterham P."/>
            <person name="Batzoglou S."/>
            <person name="Begun D."/>
            <person name="Bhutkar A."/>
            <person name="Blanco E."/>
            <person name="Bosak S.A."/>
            <person name="Bradley R.K."/>
            <person name="Brand A.D."/>
            <person name="Brent M.R."/>
            <person name="Brooks A.N."/>
            <person name="Brown R.H."/>
            <person name="Butlin R.K."/>
            <person name="Caggese C."/>
            <person name="Calvi B.R."/>
            <person name="Bernardo de Carvalho A."/>
            <person name="Caspi A."/>
            <person name="Castrezana S."/>
            <person name="Celniker S.E."/>
            <person name="Chang J.L."/>
            <person name="Chapple C."/>
            <person name="Chatterji S."/>
            <person name="Chinwalla A."/>
            <person name="Civetta A."/>
            <person name="Clifton S.W."/>
            <person name="Comeron J.M."/>
            <person name="Costello J.C."/>
            <person name="Coyne J.A."/>
            <person name="Daub J."/>
            <person name="David R.G."/>
            <person name="Delcher A.L."/>
            <person name="Delehaunty K."/>
            <person name="Do C.B."/>
            <person name="Ebling H."/>
            <person name="Edwards K."/>
            <person name="Eickbush T."/>
            <person name="Evans J.D."/>
            <person name="Filipski A."/>
            <person name="Findeiss S."/>
            <person name="Freyhult E."/>
            <person name="Fulton L."/>
            <person name="Fulton R."/>
            <person name="Garcia A.C."/>
            <person name="Gardiner A."/>
            <person name="Garfield D.A."/>
            <person name="Garvin B.E."/>
            <person name="Gibson G."/>
            <person name="Gilbert D."/>
            <person name="Gnerre S."/>
            <person name="Godfrey J."/>
            <person name="Good R."/>
            <person name="Gotea V."/>
            <person name="Gravely B."/>
            <person name="Greenberg A.J."/>
            <person name="Griffiths-Jones S."/>
            <person name="Gross S."/>
            <person name="Guigo R."/>
            <person name="Gustafson E.A."/>
            <person name="Haerty W."/>
            <person name="Hahn M.W."/>
            <person name="Halligan D.L."/>
            <person name="Halpern A.L."/>
            <person name="Halter G.M."/>
            <person name="Han M.V."/>
            <person name="Heger A."/>
            <person name="Hillier L."/>
            <person name="Hinrichs A.S."/>
            <person name="Holmes I."/>
            <person name="Hoskins R.A."/>
            <person name="Hubisz M.J."/>
            <person name="Hultmark D."/>
            <person name="Huntley M.A."/>
            <person name="Jaffe D.B."/>
            <person name="Jagadeeshan S."/>
            <person name="Jeck W.R."/>
            <person name="Johnson J."/>
            <person name="Jones C.D."/>
            <person name="Jordan W.C."/>
            <person name="Karpen G.H."/>
            <person name="Kataoka E."/>
            <person name="Keightley P.D."/>
            <person name="Kheradpour P."/>
            <person name="Kirkness E.F."/>
            <person name="Koerich L.B."/>
            <person name="Kristiansen K."/>
            <person name="Kudrna D."/>
            <person name="Kulathinal R.J."/>
            <person name="Kumar S."/>
            <person name="Kwok R."/>
            <person name="Lander E."/>
            <person name="Langley C.H."/>
            <person name="Lapoint R."/>
            <person name="Lazzaro B.P."/>
            <person name="Lee S.J."/>
            <person name="Levesque L."/>
            <person name="Li R."/>
            <person name="Lin C.F."/>
            <person name="Lin M.F."/>
            <person name="Lindblad-Toh K."/>
            <person name="Llopart A."/>
            <person name="Long M."/>
            <person name="Low L."/>
            <person name="Lozovsky E."/>
            <person name="Lu J."/>
            <person name="Luo M."/>
            <person name="Machado C.A."/>
            <person name="Makalowski W."/>
            <person name="Marzo M."/>
            <person name="Matsuda M."/>
            <person name="Matzkin L."/>
            <person name="McAllister B."/>
            <person name="McBride C.S."/>
            <person name="McKernan B."/>
            <person name="McKernan K."/>
            <person name="Mendez-Lago M."/>
            <person name="Minx P."/>
            <person name="Mollenhauer M.U."/>
            <person name="Montooth K."/>
            <person name="Mount S.M."/>
            <person name="Mu X."/>
            <person name="Myers E."/>
            <person name="Negre B."/>
            <person name="Newfeld S."/>
            <person name="Nielsen R."/>
            <person name="Noor M.A."/>
            <person name="O'Grady P."/>
            <person name="Pachter L."/>
            <person name="Papaceit M."/>
            <person name="Parisi M.J."/>
            <person name="Parisi M."/>
            <person name="Parts L."/>
            <person name="Pedersen J.S."/>
            <person name="Pesole G."/>
            <person name="Phillippy A.M."/>
            <person name="Ponting C.P."/>
            <person name="Pop M."/>
            <person name="Porcelli D."/>
            <person name="Powell J.R."/>
            <person name="Prohaska S."/>
            <person name="Pruitt K."/>
            <person name="Puig M."/>
            <person name="Quesneville H."/>
            <person name="Ram K.R."/>
            <person name="Rand D."/>
            <person name="Rasmussen M.D."/>
            <person name="Reed L.K."/>
            <person name="Reenan R."/>
            <person name="Reily A."/>
            <person name="Remington K.A."/>
            <person name="Rieger T.T."/>
            <person name="Ritchie M.G."/>
            <person name="Robin C."/>
            <person name="Rogers Y.H."/>
            <person name="Rohde C."/>
            <person name="Rozas J."/>
            <person name="Rubenfield M.J."/>
            <person name="Ruiz A."/>
            <person name="Russo S."/>
            <person name="Salzberg S.L."/>
            <person name="Sanchez-Gracia A."/>
            <person name="Saranga D.J."/>
            <person name="Sato H."/>
            <person name="Schaeffer S.W."/>
            <person name="Schatz M.C."/>
            <person name="Schlenke T."/>
            <person name="Schwartz R."/>
            <person name="Segarra C."/>
            <person name="Singh R.S."/>
            <person name="Sirot L."/>
            <person name="Sirota M."/>
            <person name="Sisneros N.B."/>
            <person name="Smith C.D."/>
            <person name="Smith T.F."/>
            <person name="Spieth J."/>
            <person name="Stage D.E."/>
            <person name="Stark A."/>
            <person name="Stephan W."/>
            <person name="Strausberg R.L."/>
            <person name="Strempel S."/>
            <person name="Sturgill D."/>
            <person name="Sutton G."/>
            <person name="Sutton G.G."/>
            <person name="Tao W."/>
            <person name="Teichmann S."/>
            <person name="Tobari Y.N."/>
            <person name="Tomimura Y."/>
            <person name="Tsolas J.M."/>
            <person name="Valente V.L."/>
            <person name="Venter E."/>
            <person name="Venter J.C."/>
            <person name="Vicario S."/>
            <person name="Vieira F.G."/>
            <person name="Vilella A.J."/>
            <person name="Villasante A."/>
            <person name="Walenz B."/>
            <person name="Wang J."/>
            <person name="Wasserman M."/>
            <person name="Watts T."/>
            <person name="Wilson D."/>
            <person name="Wilson R.K."/>
            <person name="Wing R.A."/>
            <person name="Wolfner M.F."/>
            <person name="Wong A."/>
            <person name="Wong G.K."/>
            <person name="Wu C.I."/>
            <person name="Wu G."/>
            <person name="Yamamoto D."/>
            <person name="Yang H.P."/>
            <person name="Yang S.P."/>
            <person name="Yorke J.A."/>
            <person name="Yoshida K."/>
            <person name="Zdobnov E."/>
            <person name="Zhang P."/>
            <person name="Zhang Y."/>
            <person name="Zimin A.V."/>
            <person name="Baldwin J."/>
            <person name="Abdouelleil A."/>
            <person name="Abdulkadir J."/>
            <person name="Abebe A."/>
            <person name="Abera B."/>
            <person name="Abreu J."/>
            <person name="Acer S.C."/>
            <person name="Aftuck L."/>
            <person name="Alexander A."/>
            <person name="An P."/>
            <person name="Anderson E."/>
            <person name="Anderson S."/>
            <person name="Arachi H."/>
            <person name="Azer M."/>
            <person name="Bachantsang P."/>
            <person name="Barry A."/>
            <person name="Bayul T."/>
            <person name="Berlin A."/>
            <person name="Bessette D."/>
            <person name="Bloom T."/>
            <person name="Blye J."/>
            <person name="Boguslavskiy L."/>
            <person name="Bonnet C."/>
            <person name="Boukhgalter B."/>
            <person name="Bourzgui I."/>
            <person name="Brown A."/>
            <person name="Cahill P."/>
            <person name="Channer S."/>
            <person name="Cheshatsang Y."/>
            <person name="Chuda L."/>
            <person name="Citroen M."/>
            <person name="Collymore A."/>
            <person name="Cooke P."/>
            <person name="Costello M."/>
            <person name="D'Aco K."/>
            <person name="Daza R."/>
            <person name="De Haan G."/>
            <person name="DeGray S."/>
            <person name="DeMaso C."/>
            <person name="Dhargay N."/>
            <person name="Dooley K."/>
            <person name="Dooley E."/>
            <person name="Doricent M."/>
            <person name="Dorje P."/>
            <person name="Dorjee K."/>
            <person name="Dupes A."/>
            <person name="Elong R."/>
            <person name="Falk J."/>
            <person name="Farina A."/>
            <person name="Faro S."/>
            <person name="Ferguson D."/>
            <person name="Fisher S."/>
            <person name="Foley C.D."/>
            <person name="Franke A."/>
            <person name="Friedrich D."/>
            <person name="Gadbois L."/>
            <person name="Gearin G."/>
            <person name="Gearin C.R."/>
            <person name="Giannoukos G."/>
            <person name="Goode T."/>
            <person name="Graham J."/>
            <person name="Grandbois E."/>
            <person name="Grewal S."/>
            <person name="Gyaltsen K."/>
            <person name="Hafez N."/>
            <person name="Hagos B."/>
            <person name="Hall J."/>
            <person name="Henson C."/>
            <person name="Hollinger A."/>
            <person name="Honan T."/>
            <person name="Huard M.D."/>
            <person name="Hughes L."/>
            <person name="Hurhula B."/>
            <person name="Husby M.E."/>
            <person name="Kamat A."/>
            <person name="Kanga B."/>
            <person name="Kashin S."/>
            <person name="Khazanovich D."/>
            <person name="Kisner P."/>
            <person name="Lance K."/>
            <person name="Lara M."/>
            <person name="Lee W."/>
            <person name="Lennon N."/>
            <person name="Letendre F."/>
            <person name="LeVine R."/>
            <person name="Lipovsky A."/>
            <person name="Liu X."/>
            <person name="Liu J."/>
            <person name="Liu S."/>
            <person name="Lokyitsang T."/>
            <person name="Lokyitsang Y."/>
            <person name="Lubonja R."/>
            <person name="Lui A."/>
            <person name="MacDonald P."/>
            <person name="Magnisalis V."/>
            <person name="Maru K."/>
            <person name="Matthews C."/>
            <person name="McCusker W."/>
            <person name="McDonough S."/>
            <person name="Mehta T."/>
            <person name="Meldrim J."/>
            <person name="Meneus L."/>
            <person name="Mihai O."/>
            <person name="Mihalev A."/>
            <person name="Mihova T."/>
            <person name="Mittelman R."/>
            <person name="Mlenga V."/>
            <person name="Montmayeur A."/>
            <person name="Mulrain L."/>
            <person name="Navidi A."/>
            <person name="Naylor J."/>
            <person name="Negash T."/>
            <person name="Nguyen T."/>
            <person name="Nguyen N."/>
            <person name="Nicol R."/>
            <person name="Norbu C."/>
            <person name="Norbu N."/>
            <person name="Novod N."/>
            <person name="O'Neill B."/>
            <person name="Osman S."/>
            <person name="Markiewicz E."/>
            <person name="Oyono O.L."/>
            <person name="Patti C."/>
            <person name="Phunkhang P."/>
            <person name="Pierre F."/>
            <person name="Priest M."/>
            <person name="Raghuraman S."/>
            <person name="Rege F."/>
            <person name="Reyes R."/>
            <person name="Rise C."/>
            <person name="Rogov P."/>
            <person name="Ross K."/>
            <person name="Ryan E."/>
            <person name="Settipalli S."/>
            <person name="Shea T."/>
            <person name="Sherpa N."/>
            <person name="Shi L."/>
            <person name="Shih D."/>
            <person name="Sparrow T."/>
            <person name="Spaulding J."/>
            <person name="Stalker J."/>
            <person name="Stange-Thomann N."/>
            <person name="Stavropoulos S."/>
            <person name="Stone C."/>
            <person name="Strader C."/>
            <person name="Tesfaye S."/>
            <person name="Thomson T."/>
            <person name="Thoulutsang Y."/>
            <person name="Thoulutsang D."/>
            <person name="Topham K."/>
            <person name="Topping I."/>
            <person name="Tsamla T."/>
            <person name="Vassiliev H."/>
            <person name="Vo A."/>
            <person name="Wangchuk T."/>
            <person name="Wangdi T."/>
            <person name="Weiand M."/>
            <person name="Wilkinson J."/>
            <person name="Wilson A."/>
            <person name="Yadav S."/>
            <person name="Young G."/>
            <person name="Yu Q."/>
            <person name="Zembek L."/>
            <person name="Zhong D."/>
            <person name="Zimmer A."/>
            <person name="Zwirko Z."/>
            <person name="Jaffe D.B."/>
            <person name="Alvarez P."/>
            <person name="Brockman W."/>
            <person name="Butler J."/>
            <person name="Chin C."/>
            <person name="Gnerre S."/>
            <person name="Grabherr M."/>
            <person name="Kleber M."/>
            <person name="Mauceli E."/>
            <person name="MacCallum I."/>
        </authorList>
    </citation>
    <scope>NUCLEOTIDE SEQUENCE [LARGE SCALE GENOMIC DNA]</scope>
    <source>
        <strain evidence="14">Tucson 15010-1051.87</strain>
    </source>
</reference>
<dbReference type="GO" id="GO:0008198">
    <property type="term" value="F:ferrous iron binding"/>
    <property type="evidence" value="ECO:0007669"/>
    <property type="project" value="TreeGrafter"/>
</dbReference>
<evidence type="ECO:0000256" key="12">
    <source>
        <dbReference type="ARBA" id="ARBA00047990"/>
    </source>
</evidence>
<dbReference type="GO" id="GO:0008199">
    <property type="term" value="F:ferric iron binding"/>
    <property type="evidence" value="ECO:0007669"/>
    <property type="project" value="InterPro"/>
</dbReference>
<evidence type="ECO:0000256" key="10">
    <source>
        <dbReference type="ARBA" id="ARBA00023065"/>
    </source>
</evidence>
<dbReference type="GO" id="GO:0005739">
    <property type="term" value="C:mitochondrion"/>
    <property type="evidence" value="ECO:0007669"/>
    <property type="project" value="UniProtKB-SubCell"/>
</dbReference>
<evidence type="ECO:0000256" key="9">
    <source>
        <dbReference type="ARBA" id="ARBA00023004"/>
    </source>
</evidence>
<proteinExistence type="inferred from homology"/>
<dbReference type="GO" id="GO:0016226">
    <property type="term" value="P:iron-sulfur cluster assembly"/>
    <property type="evidence" value="ECO:0007669"/>
    <property type="project" value="InterPro"/>
</dbReference>
<comment type="subcellular location">
    <subcellularLocation>
        <location evidence="1">Mitochondrion</location>
    </subcellularLocation>
</comment>
<dbReference type="Pfam" id="PF01491">
    <property type="entry name" value="Frataxin_Cyay"/>
    <property type="match status" value="1"/>
</dbReference>
<dbReference type="SUPFAM" id="SSF55387">
    <property type="entry name" value="Frataxin/Nqo15-like"/>
    <property type="match status" value="1"/>
</dbReference>
<name>B4MET9_DROVI</name>
<evidence type="ECO:0000256" key="6">
    <source>
        <dbReference type="ARBA" id="ARBA00022496"/>
    </source>
</evidence>
<evidence type="ECO:0000256" key="2">
    <source>
        <dbReference type="ARBA" id="ARBA00008183"/>
    </source>
</evidence>
<dbReference type="FunCoup" id="B4MET9">
    <property type="interactions" value="678"/>
</dbReference>
<keyword evidence="10" id="KW-0406">Ion transport</keyword>
<evidence type="ECO:0000256" key="3">
    <source>
        <dbReference type="ARBA" id="ARBA00013107"/>
    </source>
</evidence>
<dbReference type="InterPro" id="IPR020895">
    <property type="entry name" value="Frataxin_CS"/>
</dbReference>
<dbReference type="AlphaFoldDB" id="B4MET9"/>
<dbReference type="KEGG" id="dvi:6636037"/>
<accession>B4MET9</accession>
<sequence>MNRIRICLRTAVRRHGYRCAPGRAPFNISAMQLATGSNNCSSKQELQICRFCSNLPEPEYVVDDTTYDRVCSETLDALSDYFDELTENAAHITGSDVVYGDGVLSVNLGPVNGMYVINRQKPNKQIWLSSPVSGPKRFDYIVMPGEANGRWVYKHTGVTLHEMLQEEIAQIFREQPVNFLKLP</sequence>
<keyword evidence="5" id="KW-0813">Transport</keyword>
<keyword evidence="4" id="KW-0409">Iron storage</keyword>
<dbReference type="GO" id="GO:0034986">
    <property type="term" value="F:iron chaperone activity"/>
    <property type="evidence" value="ECO:0007669"/>
    <property type="project" value="TreeGrafter"/>
</dbReference>
<comment type="similarity">
    <text evidence="2">Belongs to the frataxin family.</text>
</comment>
<keyword evidence="8 13" id="KW-0560">Oxidoreductase</keyword>
<keyword evidence="14" id="KW-1185">Reference proteome</keyword>
<evidence type="ECO:0000256" key="11">
    <source>
        <dbReference type="ARBA" id="ARBA00023128"/>
    </source>
</evidence>
<keyword evidence="6" id="KW-0410">Iron transport</keyword>
<dbReference type="STRING" id="7244.B4MET9"/>
<dbReference type="InParanoid" id="B4MET9"/>
<evidence type="ECO:0000256" key="8">
    <source>
        <dbReference type="ARBA" id="ARBA00023002"/>
    </source>
</evidence>
<dbReference type="Proteomes" id="UP000008792">
    <property type="component" value="Unassembled WGS sequence"/>
</dbReference>
<protein>
    <recommendedName>
        <fullName evidence="3">ferroxidase</fullName>
        <ecNumber evidence="3">1.16.3.1</ecNumber>
    </recommendedName>
</protein>
<dbReference type="GO" id="GO:0006879">
    <property type="term" value="P:intracellular iron ion homeostasis"/>
    <property type="evidence" value="ECO:0007669"/>
    <property type="project" value="UniProtKB-KW"/>
</dbReference>
<evidence type="ECO:0000256" key="4">
    <source>
        <dbReference type="ARBA" id="ARBA00022434"/>
    </source>
</evidence>
<dbReference type="HOGENOM" id="CLU_080880_4_0_1"/>